<organism evidence="1 2">
    <name type="scientific">Alkalihalobacterium chitinilyticum</name>
    <dbReference type="NCBI Taxonomy" id="2980103"/>
    <lineage>
        <taxon>Bacteria</taxon>
        <taxon>Bacillati</taxon>
        <taxon>Bacillota</taxon>
        <taxon>Bacilli</taxon>
        <taxon>Bacillales</taxon>
        <taxon>Bacillaceae</taxon>
        <taxon>Alkalihalobacterium</taxon>
    </lineage>
</organism>
<reference evidence="1" key="1">
    <citation type="submission" date="2024-05" db="EMBL/GenBank/DDBJ databases">
        <title>Alkalihalobacillus sp. strain MEB203 novel alkaliphilic bacterium from Lonar Lake, India.</title>
        <authorList>
            <person name="Joshi A."/>
            <person name="Thite S."/>
            <person name="Mengade P."/>
        </authorList>
    </citation>
    <scope>NUCLEOTIDE SEQUENCE</scope>
    <source>
        <strain evidence="1">MEB 203</strain>
    </source>
</reference>
<gene>
    <name evidence="1" type="ORF">N7Z68_23910</name>
</gene>
<accession>A0ABT5VLM5</accession>
<evidence type="ECO:0000313" key="2">
    <source>
        <dbReference type="Proteomes" id="UP001148125"/>
    </source>
</evidence>
<sequence length="146" mass="17227">MYQINSGHMYGGLTFTLNGQNMFKEMVETDDLFATWSSLLSYYEIEGFQPKQSRELFFGQITFMIKNGRDSKNPQVQFVNQYERMTTVWVPFEVLKQAIAKGFVEFMAIVKEEVINHRVDEDGDPFEMHHCLPYLLERYKEISRKG</sequence>
<keyword evidence="2" id="KW-1185">Reference proteome</keyword>
<comment type="caution">
    <text evidence="1">The sequence shown here is derived from an EMBL/GenBank/DDBJ whole genome shotgun (WGS) entry which is preliminary data.</text>
</comment>
<dbReference type="EMBL" id="JAOTPO010000034">
    <property type="protein sequence ID" value="MDE5416345.1"/>
    <property type="molecule type" value="Genomic_DNA"/>
</dbReference>
<evidence type="ECO:0000313" key="1">
    <source>
        <dbReference type="EMBL" id="MDE5416345.1"/>
    </source>
</evidence>
<dbReference type="Proteomes" id="UP001148125">
    <property type="component" value="Unassembled WGS sequence"/>
</dbReference>
<name>A0ABT5VLM5_9BACI</name>
<proteinExistence type="predicted"/>
<dbReference type="RefSeq" id="WP_275120934.1">
    <property type="nucleotide sequence ID" value="NZ_JAOTPO010000034.1"/>
</dbReference>
<protein>
    <submittedName>
        <fullName evidence="1">Uncharacterized protein</fullName>
    </submittedName>
</protein>